<evidence type="ECO:0000313" key="4">
    <source>
        <dbReference type="Proteomes" id="UP000002499"/>
    </source>
</evidence>
<dbReference type="InterPro" id="IPR000250">
    <property type="entry name" value="Peptidase_G1"/>
</dbReference>
<dbReference type="PANTHER" id="PTHR37536">
    <property type="entry name" value="PUTATIVE (AFU_ORTHOLOGUE AFUA_3G02970)-RELATED"/>
    <property type="match status" value="1"/>
</dbReference>
<organism evidence="4">
    <name type="scientific">Metarhizium acridum (strain CQMa 102)</name>
    <dbReference type="NCBI Taxonomy" id="655827"/>
    <lineage>
        <taxon>Eukaryota</taxon>
        <taxon>Fungi</taxon>
        <taxon>Dikarya</taxon>
        <taxon>Ascomycota</taxon>
        <taxon>Pezizomycotina</taxon>
        <taxon>Sordariomycetes</taxon>
        <taxon>Hypocreomycetidae</taxon>
        <taxon>Hypocreales</taxon>
        <taxon>Clavicipitaceae</taxon>
        <taxon>Metarhizium</taxon>
    </lineage>
</organism>
<dbReference type="GO" id="GO:0070007">
    <property type="term" value="F:glutamic-type endopeptidase activity"/>
    <property type="evidence" value="ECO:0007669"/>
    <property type="project" value="InterPro"/>
</dbReference>
<name>E9EA58_METAQ</name>
<dbReference type="STRING" id="655827.E9EA58"/>
<dbReference type="Proteomes" id="UP000002499">
    <property type="component" value="Unassembled WGS sequence"/>
</dbReference>
<dbReference type="InterPro" id="IPR013320">
    <property type="entry name" value="ConA-like_dom_sf"/>
</dbReference>
<evidence type="ECO:0000256" key="1">
    <source>
        <dbReference type="PIRSR" id="PIRSR600250-50"/>
    </source>
</evidence>
<gene>
    <name evidence="3" type="ORF">MAC_06756</name>
</gene>
<dbReference type="Pfam" id="PF01828">
    <property type="entry name" value="Peptidase_A4"/>
    <property type="match status" value="1"/>
</dbReference>
<dbReference type="OMA" id="NWCGQVL"/>
<feature type="region of interest" description="Disordered" evidence="2">
    <location>
        <begin position="98"/>
        <end position="125"/>
    </location>
</feature>
<dbReference type="HOGENOM" id="CLU_066466_3_0_1"/>
<dbReference type="CDD" id="cd13426">
    <property type="entry name" value="Peptidase_G1"/>
    <property type="match status" value="1"/>
</dbReference>
<dbReference type="AlphaFoldDB" id="E9EA58"/>
<dbReference type="Gene3D" id="2.60.120.700">
    <property type="entry name" value="Peptidase G1"/>
    <property type="match status" value="1"/>
</dbReference>
<sequence length="245" mass="26503">MRYLPTLLLGASSLARNETAGSIFKRFNSSNWCGPVTHGSGITSVEGTWTVPEVFLPKGGWLSERYQFYQWVGLDGTRDCGALLQGGTGQTVGFCPLPHQEAPKTNGYDSASEPPPLARRRSHEASTVVVSPGDTVYVRVDATSPRSGTIYVENVSTGERYKEMATSPGPSLCFATAEWIAEAPGSPPEPLPAFTQYDFTDCRAQTSSGNVLSLFGAQDWIMYNGKGRLCRPARRGDFATSIIYG</sequence>
<dbReference type="GeneID" id="19251067"/>
<dbReference type="PANTHER" id="PTHR37536:SF1">
    <property type="entry name" value="ASPERGILLOPEPSIN, PUTAITVE (AFU_ORTHOLOGUE AFUA_7G01200)"/>
    <property type="match status" value="1"/>
</dbReference>
<protein>
    <submittedName>
        <fullName evidence="3">Aspergillopepsin, putative</fullName>
    </submittedName>
</protein>
<dbReference type="eggNOG" id="ENOG502T4SB">
    <property type="taxonomic scope" value="Eukaryota"/>
</dbReference>
<feature type="active site" description="Proton acceptor" evidence="1">
    <location>
        <position position="182"/>
    </location>
</feature>
<dbReference type="KEGG" id="maw:19251067"/>
<dbReference type="OrthoDB" id="2862635at2759"/>
<reference evidence="3 4" key="1">
    <citation type="journal article" date="2011" name="PLoS Genet.">
        <title>Genome sequencing and comparative transcriptomics of the model entomopathogenic fungi Metarhizium anisopliae and M. acridum.</title>
        <authorList>
            <person name="Gao Q."/>
            <person name="Jin K."/>
            <person name="Ying S.H."/>
            <person name="Zhang Y."/>
            <person name="Xiao G."/>
            <person name="Shang Y."/>
            <person name="Duan Z."/>
            <person name="Hu X."/>
            <person name="Xie X.Q."/>
            <person name="Zhou G."/>
            <person name="Peng G."/>
            <person name="Luo Z."/>
            <person name="Huang W."/>
            <person name="Wang B."/>
            <person name="Fang W."/>
            <person name="Wang S."/>
            <person name="Zhong Y."/>
            <person name="Ma L.J."/>
            <person name="St Leger R.J."/>
            <person name="Zhao G.P."/>
            <person name="Pei Y."/>
            <person name="Feng M.G."/>
            <person name="Xia Y."/>
            <person name="Wang C."/>
        </authorList>
    </citation>
    <scope>NUCLEOTIDE SEQUENCE [LARGE SCALE GENOMIC DNA]</scope>
    <source>
        <strain evidence="3 4">CQMa 102</strain>
    </source>
</reference>
<dbReference type="EMBL" id="GL698531">
    <property type="protein sequence ID" value="EFY87196.1"/>
    <property type="molecule type" value="Genomic_DNA"/>
</dbReference>
<dbReference type="InterPro" id="IPR038656">
    <property type="entry name" value="Peptidase_G1_sf"/>
</dbReference>
<evidence type="ECO:0000256" key="2">
    <source>
        <dbReference type="SAM" id="MobiDB-lite"/>
    </source>
</evidence>
<evidence type="ECO:0000313" key="3">
    <source>
        <dbReference type="EMBL" id="EFY87196.1"/>
    </source>
</evidence>
<dbReference type="InParanoid" id="E9EA58"/>
<proteinExistence type="predicted"/>
<accession>E9EA58</accession>
<dbReference type="SUPFAM" id="SSF49899">
    <property type="entry name" value="Concanavalin A-like lectins/glucanases"/>
    <property type="match status" value="1"/>
</dbReference>
<dbReference type="GO" id="GO:0006508">
    <property type="term" value="P:proteolysis"/>
    <property type="evidence" value="ECO:0007669"/>
    <property type="project" value="InterPro"/>
</dbReference>
<keyword evidence="4" id="KW-1185">Reference proteome</keyword>